<evidence type="ECO:0000256" key="1">
    <source>
        <dbReference type="ARBA" id="ARBA00022729"/>
    </source>
</evidence>
<keyword evidence="1 3" id="KW-0732">Signal</keyword>
<feature type="signal peptide" evidence="3">
    <location>
        <begin position="1"/>
        <end position="21"/>
    </location>
</feature>
<keyword evidence="5" id="KW-1185">Reference proteome</keyword>
<dbReference type="InterPro" id="IPR009039">
    <property type="entry name" value="EAR"/>
</dbReference>
<dbReference type="PANTHER" id="PTHR15261:SF4">
    <property type="entry name" value="THROMBOSPONDIN-TYPE LAMININ G DOMAIN AND EAR REPEAT-CONTAINING PROTEIN"/>
    <property type="match status" value="1"/>
</dbReference>
<accession>A0A1B0GK22</accession>
<organism evidence="4 5">
    <name type="scientific">Lutzomyia longipalpis</name>
    <name type="common">Sand fly</name>
    <dbReference type="NCBI Taxonomy" id="7200"/>
    <lineage>
        <taxon>Eukaryota</taxon>
        <taxon>Metazoa</taxon>
        <taxon>Ecdysozoa</taxon>
        <taxon>Arthropoda</taxon>
        <taxon>Hexapoda</taxon>
        <taxon>Insecta</taxon>
        <taxon>Pterygota</taxon>
        <taxon>Neoptera</taxon>
        <taxon>Endopterygota</taxon>
        <taxon>Diptera</taxon>
        <taxon>Nematocera</taxon>
        <taxon>Psychodoidea</taxon>
        <taxon>Psychodidae</taxon>
        <taxon>Lutzomyia</taxon>
        <taxon>Lutzomyia</taxon>
    </lineage>
</organism>
<keyword evidence="2" id="KW-0677">Repeat</keyword>
<feature type="chain" id="PRO_5008408385" evidence="3">
    <location>
        <begin position="22"/>
        <end position="2027"/>
    </location>
</feature>
<dbReference type="PROSITE" id="PS50912">
    <property type="entry name" value="EAR"/>
    <property type="match status" value="1"/>
</dbReference>
<dbReference type="EMBL" id="AJWK01022514">
    <property type="status" value="NOT_ANNOTATED_CDS"/>
    <property type="molecule type" value="Genomic_DNA"/>
</dbReference>
<evidence type="ECO:0000256" key="2">
    <source>
        <dbReference type="ARBA" id="ARBA00022737"/>
    </source>
</evidence>
<dbReference type="GO" id="GO:0007165">
    <property type="term" value="P:signal transduction"/>
    <property type="evidence" value="ECO:0007669"/>
    <property type="project" value="TreeGrafter"/>
</dbReference>
<dbReference type="PANTHER" id="PTHR15261">
    <property type="entry name" value="THROMBOSPONDIN-TYPE LAMININ G DOMAIN AND EAR REPEAT-CONTAINING"/>
    <property type="match status" value="1"/>
</dbReference>
<dbReference type="VEuPathDB" id="VectorBase:LLOJ006840"/>
<dbReference type="EnsemblMetazoa" id="LLOJ006840-RA">
    <property type="protein sequence ID" value="LLOJ006840-PA"/>
    <property type="gene ID" value="LLOJ006840"/>
</dbReference>
<protein>
    <submittedName>
        <fullName evidence="4">Uncharacterized protein</fullName>
    </submittedName>
</protein>
<reference evidence="4" key="1">
    <citation type="submission" date="2020-05" db="UniProtKB">
        <authorList>
            <consortium name="EnsemblMetazoa"/>
        </authorList>
    </citation>
    <scope>IDENTIFICATION</scope>
    <source>
        <strain evidence="4">Jacobina</strain>
    </source>
</reference>
<sequence length="2027" mass="230770">MWSCRVIFLNVLLLLINSVASSGNYNELERNFIDNLEESFAEKWNSFEKEEIQDKIDNLIGNFVNLGEHQQHRRFRRDTQYSASDHLKLLGFEEMGSIPVSFPLDLCLMQAFGTTFAVALHTNGPQSDATTNTTEITFLQLIGSDFKTIYEGKLKKISKMDCIAAGDLAFVALSGDYRRGTKDVGSPVFQILPNDIKIVHYNRIEHQLMAKFWNYNNEIFLMETFETTRMPLEIRKKFLCPVYKWTEMGSFEVWNEIPCSDTVAVEFFGVNEDVFLVMGNSRSEKNSTKVPSVIYQFNEGAQKFVFHRAIVTDGLVDLKHFRVNDEDYLIVVNSPPKENNRDDYTIAPHSIIYKFTNGHFFPIQSLEIDDASEVLPVSATNDQVLLLFSSEKESIRIYEYDGWKFYESSVRYTAESFEFGVSTMRVYPYEKSPVILIANRRVFGETQNIFVPQFKTVPNYDVHEAMLEWCQESIAELSSFHLDGVVIAMENLPKATDKVLEFSQGVEFASLKVEKLLTPEIRTNLVDLNEATAKEINSTNERVHVLNEKMNIISATMKNFLADKYGQVSQEALKEDLPMAESLTQDPTNETYEFDELFVDEISAEFINNIPTERLIRTDIPLNLSGIALECENVEILGELKVKNLIDGVKFDRDHILLKNSDAQHLNFTSLDTLIVRDLHLQNINSMNFSIILDALKKMETIGKNLTVLKADNLFVSGSINGVDLSFIEKYALRTEGNQIITQPAEIEHLVVDQVNVFKKISDKNISDAVLASHGDFLLNYPVSFMRNISVEDLKITERLKHIEVFDGVMDVVQLNSTEMQIVEGRKTFETVKLLKPIVLRGKIKSESLEKMNPMASVNENLLLTGDYFISGPVTVKRVLKTDDILSYRDSLSLQRLLSDGLPSDTVNIHQNVNFHQPPKFNDLLTKSLNGINPENLVKINTDEIQTILGKKYFKTDLTVKEGFCDAAVIQGVNITDLNRSILHKSGDEEISGDIQFRKIMANSVNGDNVTLSGRNFRDFLHFDRDQYIAGNVTMKKEFSAQNLTVADLHGDGKISGVDIGSLITDTARKGERIILTGNKIFKGGLSIENLDVAYLPNFNISHVNGNFLDFMGKKIVWDSMEFTEEMEINEMTFQGFLNNIENFDFGNTWLLTEGDQNIATLQIFTNVEAHGEINLEGLLNSKDLRVLYENTYFINQQENLPEVEFLEDVTLHDDLLTNGTLSGLWMSQILNKKSGTSYKIPKLTVNGDLIVDKNLFIVDALNNINLPILANFLMPSSTNSLHRLVVHGKHQPTASTEQLTNLQFSLSFQGNATFNMEPKVLFLNGWDIAKQFKDALMVYNKIHFDDFVHFHEAEFMENVFIPGKINDINLTYVASNYMSLTKPQIIETKINFLSNVTLETPLSSSHIHVDGYLRAKRSGLTVKMEELNEKAAKIVGNQTIYGQWIVDKVKVEGDLDNALVNNLNMDQDVMRYDVEYNNVTALKKLHRLMVESIQCEHDCIIQDVNVKEWFAQAVFLIGNHTIHGTTTFKRAIFHTDITVHGLVNNITFNHDTVLTKDAEQTVEGNIYIDNRSRDRTKLQPLTIHQLQANNINERNVEDFLSNLATYNDYKTGQNFAESLVVFEKPLTVEYLQCRGSLFGINMTEMVPEMEMAQELSAMEKKLQELYENAKKIRHYRSATFYVTHYAVAQTLKGDALKKIVPIDLVKNGKVNLHLAVLAGDPNGTMINFYRLEEFQRKTFVESDIRPVRFADGDLVSINHLRLLGKDFLFTEKYSEAIGYKQIIFNYEHDTMKVIYERFTETPRRMASVKQNNQECIIEYSVKDFQVSVECTAVDESGKITWEPVQKLQIDGVREIIPLRANMFAAIAKNGSVNVLEYRRGEKWEEKQILSIINPLDVSAETFDGKLYMAVCSGQTKNSVHHGSVEIYRLIGKQFVHFQHVQIEAPIRIQFSILPTGEFVLYILTGNPSQPLIVFIYSGMAGFRQFAVASTIPRGHRLSVIKYPQFRKEFVAVLSASEATLIEAVMR</sequence>
<name>A0A1B0GK22_LUTLO</name>
<proteinExistence type="predicted"/>
<dbReference type="Proteomes" id="UP000092461">
    <property type="component" value="Unassembled WGS sequence"/>
</dbReference>
<evidence type="ECO:0000313" key="5">
    <source>
        <dbReference type="Proteomes" id="UP000092461"/>
    </source>
</evidence>
<dbReference type="VEuPathDB" id="VectorBase:LLONM1_001034"/>
<evidence type="ECO:0000313" key="4">
    <source>
        <dbReference type="EnsemblMetazoa" id="LLOJ006840-PA"/>
    </source>
</evidence>
<evidence type="ECO:0000256" key="3">
    <source>
        <dbReference type="SAM" id="SignalP"/>
    </source>
</evidence>